<dbReference type="EMBL" id="JACONZ010000002">
    <property type="protein sequence ID" value="MBC5581253.1"/>
    <property type="molecule type" value="Genomic_DNA"/>
</dbReference>
<proteinExistence type="predicted"/>
<feature type="transmembrane region" description="Helical" evidence="1">
    <location>
        <begin position="204"/>
        <end position="221"/>
    </location>
</feature>
<keyword evidence="1" id="KW-1133">Transmembrane helix</keyword>
<accession>A0A923I6L4</accession>
<keyword evidence="3" id="KW-1185">Reference proteome</keyword>
<evidence type="ECO:0000313" key="2">
    <source>
        <dbReference type="EMBL" id="MBC5581253.1"/>
    </source>
</evidence>
<reference evidence="2" key="1">
    <citation type="submission" date="2020-08" db="EMBL/GenBank/DDBJ databases">
        <title>Genome public.</title>
        <authorList>
            <person name="Liu C."/>
            <person name="Sun Q."/>
        </authorList>
    </citation>
    <scope>NUCLEOTIDE SEQUENCE</scope>
    <source>
        <strain evidence="2">BX8</strain>
    </source>
</reference>
<protein>
    <submittedName>
        <fullName evidence="2">Uncharacterized protein</fullName>
    </submittedName>
</protein>
<feature type="transmembrane region" description="Helical" evidence="1">
    <location>
        <begin position="111"/>
        <end position="137"/>
    </location>
</feature>
<evidence type="ECO:0000313" key="3">
    <source>
        <dbReference type="Proteomes" id="UP000659630"/>
    </source>
</evidence>
<gene>
    <name evidence="2" type="ORF">H8S23_07005</name>
</gene>
<dbReference type="AlphaFoldDB" id="A0A923I6L4"/>
<feature type="transmembrane region" description="Helical" evidence="1">
    <location>
        <begin position="179"/>
        <end position="198"/>
    </location>
</feature>
<keyword evidence="1" id="KW-0472">Membrane</keyword>
<feature type="transmembrane region" description="Helical" evidence="1">
    <location>
        <begin position="41"/>
        <end position="61"/>
    </location>
</feature>
<dbReference type="RefSeq" id="WP_186887615.1">
    <property type="nucleotide sequence ID" value="NZ_JACONZ010000002.1"/>
</dbReference>
<evidence type="ECO:0000256" key="1">
    <source>
        <dbReference type="SAM" id="Phobius"/>
    </source>
</evidence>
<feature type="transmembrane region" description="Helical" evidence="1">
    <location>
        <begin position="12"/>
        <end position="35"/>
    </location>
</feature>
<sequence length="239" mass="25366">MDKKYERGIHLIGRIGLIIGIAFMLGIPAVISAVYDVWPSSITQVMTIGGGLLLMFIPTALAEVISYTPVLGSSAYITFLTGNVMNLKLPCVINSHTLTGTTQGTDEGDTIAAISVAASSITTTLIIIVGVLLMVPLRPILTSPMVATATSYLLPSLFGGMVLSFMNESCGEYIAKGKNLVMILPLVLVFVINLVYPLSGKEGFAVLACMALNVLIAWVLYKKNIIKMVPKDAAPGKSE</sequence>
<feature type="transmembrane region" description="Helical" evidence="1">
    <location>
        <begin position="149"/>
        <end position="167"/>
    </location>
</feature>
<keyword evidence="1" id="KW-0812">Transmembrane</keyword>
<comment type="caution">
    <text evidence="2">The sequence shown here is derived from an EMBL/GenBank/DDBJ whole genome shotgun (WGS) entry which is preliminary data.</text>
</comment>
<dbReference type="Proteomes" id="UP000659630">
    <property type="component" value="Unassembled WGS sequence"/>
</dbReference>
<name>A0A923I6L4_9FIRM</name>
<organism evidence="2 3">
    <name type="scientific">Anaerofilum hominis</name>
    <dbReference type="NCBI Taxonomy" id="2763016"/>
    <lineage>
        <taxon>Bacteria</taxon>
        <taxon>Bacillati</taxon>
        <taxon>Bacillota</taxon>
        <taxon>Clostridia</taxon>
        <taxon>Eubacteriales</taxon>
        <taxon>Oscillospiraceae</taxon>
        <taxon>Anaerofilum</taxon>
    </lineage>
</organism>